<reference evidence="1 2" key="1">
    <citation type="journal article" date="2019" name="Plant Biotechnol. J.">
        <title>The red bayberry genome and genetic basis of sex determination.</title>
        <authorList>
            <person name="Jia H.M."/>
            <person name="Jia H.J."/>
            <person name="Cai Q.L."/>
            <person name="Wang Y."/>
            <person name="Zhao H.B."/>
            <person name="Yang W.F."/>
            <person name="Wang G.Y."/>
            <person name="Li Y.H."/>
            <person name="Zhan D.L."/>
            <person name="Shen Y.T."/>
            <person name="Niu Q.F."/>
            <person name="Chang L."/>
            <person name="Qiu J."/>
            <person name="Zhao L."/>
            <person name="Xie H.B."/>
            <person name="Fu W.Y."/>
            <person name="Jin J."/>
            <person name="Li X.W."/>
            <person name="Jiao Y."/>
            <person name="Zhou C.C."/>
            <person name="Tu T."/>
            <person name="Chai C.Y."/>
            <person name="Gao J.L."/>
            <person name="Fan L.J."/>
            <person name="van de Weg E."/>
            <person name="Wang J.Y."/>
            <person name="Gao Z.S."/>
        </authorList>
    </citation>
    <scope>NUCLEOTIDE SEQUENCE [LARGE SCALE GENOMIC DNA]</scope>
    <source>
        <tissue evidence="1">Leaves</tissue>
    </source>
</reference>
<keyword evidence="2" id="KW-1185">Reference proteome</keyword>
<gene>
    <name evidence="1" type="ORF">CJ030_MR6G001928</name>
</gene>
<accession>A0A6A1VA76</accession>
<protein>
    <submittedName>
        <fullName evidence="1">Uncharacterized protein</fullName>
    </submittedName>
</protein>
<evidence type="ECO:0000313" key="1">
    <source>
        <dbReference type="EMBL" id="KAB1209704.1"/>
    </source>
</evidence>
<dbReference type="AlphaFoldDB" id="A0A6A1VA76"/>
<evidence type="ECO:0000313" key="2">
    <source>
        <dbReference type="Proteomes" id="UP000516437"/>
    </source>
</evidence>
<organism evidence="1 2">
    <name type="scientific">Morella rubra</name>
    <name type="common">Chinese bayberry</name>
    <dbReference type="NCBI Taxonomy" id="262757"/>
    <lineage>
        <taxon>Eukaryota</taxon>
        <taxon>Viridiplantae</taxon>
        <taxon>Streptophyta</taxon>
        <taxon>Embryophyta</taxon>
        <taxon>Tracheophyta</taxon>
        <taxon>Spermatophyta</taxon>
        <taxon>Magnoliopsida</taxon>
        <taxon>eudicotyledons</taxon>
        <taxon>Gunneridae</taxon>
        <taxon>Pentapetalae</taxon>
        <taxon>rosids</taxon>
        <taxon>fabids</taxon>
        <taxon>Fagales</taxon>
        <taxon>Myricaceae</taxon>
        <taxon>Morella</taxon>
    </lineage>
</organism>
<proteinExistence type="predicted"/>
<comment type="caution">
    <text evidence="1">The sequence shown here is derived from an EMBL/GenBank/DDBJ whole genome shotgun (WGS) entry which is preliminary data.</text>
</comment>
<name>A0A6A1VA76_9ROSI</name>
<dbReference type="Proteomes" id="UP000516437">
    <property type="component" value="Chromosome 6"/>
</dbReference>
<sequence length="78" mass="9016">MNVMKIMVNKTLYQIGWQALACFDDHVNFSFADSFDLQEILRGRVCNRFKSAEIRISELLDINGSNARRLLVLLVLHC</sequence>
<dbReference type="EMBL" id="RXIC02000024">
    <property type="protein sequence ID" value="KAB1209704.1"/>
    <property type="molecule type" value="Genomic_DNA"/>
</dbReference>